<keyword evidence="1" id="KW-0560">Oxidoreductase</keyword>
<dbReference type="EMBL" id="CP165734">
    <property type="protein sequence ID" value="XDV55011.1"/>
    <property type="molecule type" value="Genomic_DNA"/>
</dbReference>
<reference evidence="1" key="1">
    <citation type="submission" date="2024-08" db="EMBL/GenBank/DDBJ databases">
        <authorList>
            <person name="Chaddad Z."/>
            <person name="Lamrabet M."/>
            <person name="Bouhnik O."/>
            <person name="Alami S."/>
            <person name="Wipf D."/>
            <person name="Courty P.E."/>
            <person name="Missbah El Idrissi M."/>
        </authorList>
    </citation>
    <scope>NUCLEOTIDE SEQUENCE</scope>
    <source>
        <strain evidence="1">LLZ17</strain>
    </source>
</reference>
<sequence>MRRRTFVISLASWLVSTTSLTRARVIHGSIPWSPFPDSAPEIVRPGPWQFFTLDEARAMEAIVDRIIPPDPETPGGKDAGCAVFIDRQLRGPYGSNQGLYRLGPFGKGTKEQGAQSELTHAELYRKALAALDGHCKSTQGGKSFAELGASEQDDMLRKIESGEIKFETVDAQGFFSALLKDVPEGFFSDPIHGGNRDMVGWKMIGFPGIRYDYRDWVHRHNERYPYPPVSIAGRADWTPKSRA</sequence>
<protein>
    <submittedName>
        <fullName evidence="1">Gluconate 2-dehydrogenase subunit 3 family protein</fullName>
        <ecNumber evidence="1">1.-.-.-</ecNumber>
    </submittedName>
</protein>
<evidence type="ECO:0000313" key="1">
    <source>
        <dbReference type="EMBL" id="XDV55011.1"/>
    </source>
</evidence>
<name>A0AB39XDW0_9BRAD</name>
<dbReference type="EC" id="1.-.-.-" evidence="1"/>
<accession>A0AB39XDW0</accession>
<proteinExistence type="predicted"/>
<dbReference type="Pfam" id="PF13618">
    <property type="entry name" value="Gluconate_2-dh3"/>
    <property type="match status" value="1"/>
</dbReference>
<dbReference type="GO" id="GO:0016491">
    <property type="term" value="F:oxidoreductase activity"/>
    <property type="evidence" value="ECO:0007669"/>
    <property type="project" value="UniProtKB-KW"/>
</dbReference>
<dbReference type="RefSeq" id="WP_369719470.1">
    <property type="nucleotide sequence ID" value="NZ_CP165734.1"/>
</dbReference>
<organism evidence="1">
    <name type="scientific">Bradyrhizobium sp. LLZ17</name>
    <dbReference type="NCBI Taxonomy" id="3239388"/>
    <lineage>
        <taxon>Bacteria</taxon>
        <taxon>Pseudomonadati</taxon>
        <taxon>Pseudomonadota</taxon>
        <taxon>Alphaproteobacteria</taxon>
        <taxon>Hyphomicrobiales</taxon>
        <taxon>Nitrobacteraceae</taxon>
        <taxon>Bradyrhizobium</taxon>
    </lineage>
</organism>
<dbReference type="AlphaFoldDB" id="A0AB39XDW0"/>
<dbReference type="InterPro" id="IPR027056">
    <property type="entry name" value="Gluconate_2DH_su3"/>
</dbReference>
<gene>
    <name evidence="1" type="ORF">AB8Z38_19350</name>
</gene>